<dbReference type="GO" id="GO:0009254">
    <property type="term" value="P:peptidoglycan turnover"/>
    <property type="evidence" value="ECO:0007669"/>
    <property type="project" value="InterPro"/>
</dbReference>
<dbReference type="AlphaFoldDB" id="A1ZQ33"/>
<dbReference type="GO" id="GO:0016773">
    <property type="term" value="F:phosphotransferase activity, alcohol group as acceptor"/>
    <property type="evidence" value="ECO:0007669"/>
    <property type="project" value="InterPro"/>
</dbReference>
<sequence length="395" mass="43416">MNKNLQQLYSIAEKPKKLILGLMSGTSLDGLDMALCRIEGTGLQSSIELLKFYTYPYSSPQKHRLKEVVSQEDVSLQDVTILHAWLAELHARFVLETLEQWGIDPTEIDLLASHGQTVYHAPQRLHNLLTLPNATLQLGDGDHLAVKTGILTISDFRQKHMATGLEGAPLAPYADYMLFSKRGINRILLNIGGIANFTYLPASLAPQEVFATDTGPGNCLIDWAMQHFFSPQTYDRGGSIAQQGTVNKLLLDALKSHLFFTENLPKTTGAELFNKKYIAQVQKQLPDINIPPEDWVTTLTRFTAETIAEAILRIPDIPQAEVIVSGGGYHNVCLMGWLEELLPHCVFVDMESLSSIVPDAKEAVLMAVLANECVAGEGYALGEAPALTMGKVSFA</sequence>
<reference evidence="1 2" key="1">
    <citation type="submission" date="2007-01" db="EMBL/GenBank/DDBJ databases">
        <authorList>
            <person name="Haygood M."/>
            <person name="Podell S."/>
            <person name="Anderson C."/>
            <person name="Hopkinson B."/>
            <person name="Roe K."/>
            <person name="Barbeau K."/>
            <person name="Gaasterland T."/>
            <person name="Ferriera S."/>
            <person name="Johnson J."/>
            <person name="Kravitz S."/>
            <person name="Beeson K."/>
            <person name="Sutton G."/>
            <person name="Rogers Y.-H."/>
            <person name="Friedman R."/>
            <person name="Frazier M."/>
            <person name="Venter J.C."/>
        </authorList>
    </citation>
    <scope>NUCLEOTIDE SEQUENCE [LARGE SCALE GENOMIC DNA]</scope>
    <source>
        <strain evidence="1 2">ATCC 23134</strain>
    </source>
</reference>
<evidence type="ECO:0000313" key="1">
    <source>
        <dbReference type="EMBL" id="EAY27442.1"/>
    </source>
</evidence>
<gene>
    <name evidence="1" type="ORF">M23134_06843</name>
</gene>
<dbReference type="Proteomes" id="UP000004095">
    <property type="component" value="Unassembled WGS sequence"/>
</dbReference>
<dbReference type="CDD" id="cd24050">
    <property type="entry name" value="ASKHA_NBD_ANMK"/>
    <property type="match status" value="1"/>
</dbReference>
<protein>
    <submittedName>
        <fullName evidence="1">Putative molecular chaperone</fullName>
    </submittedName>
</protein>
<accession>A1ZQ33</accession>
<dbReference type="Gene3D" id="3.30.420.40">
    <property type="match status" value="2"/>
</dbReference>
<dbReference type="PANTHER" id="PTHR30605">
    <property type="entry name" value="ANHYDRO-N-ACETYLMURAMIC ACID KINASE"/>
    <property type="match status" value="1"/>
</dbReference>
<dbReference type="PANTHER" id="PTHR30605:SF0">
    <property type="entry name" value="ANHYDRO-N-ACETYLMURAMIC ACID KINASE"/>
    <property type="match status" value="1"/>
</dbReference>
<dbReference type="InterPro" id="IPR043129">
    <property type="entry name" value="ATPase_NBD"/>
</dbReference>
<dbReference type="Pfam" id="PF03702">
    <property type="entry name" value="AnmK"/>
    <property type="match status" value="1"/>
</dbReference>
<organism evidence="1 2">
    <name type="scientific">Microscilla marina ATCC 23134</name>
    <dbReference type="NCBI Taxonomy" id="313606"/>
    <lineage>
        <taxon>Bacteria</taxon>
        <taxon>Pseudomonadati</taxon>
        <taxon>Bacteroidota</taxon>
        <taxon>Cytophagia</taxon>
        <taxon>Cytophagales</taxon>
        <taxon>Microscillaceae</taxon>
        <taxon>Microscilla</taxon>
    </lineage>
</organism>
<proteinExistence type="predicted"/>
<dbReference type="GO" id="GO:0005524">
    <property type="term" value="F:ATP binding"/>
    <property type="evidence" value="ECO:0007669"/>
    <property type="project" value="InterPro"/>
</dbReference>
<dbReference type="InterPro" id="IPR005338">
    <property type="entry name" value="Anhydro_N_Ac-Mur_kinase"/>
</dbReference>
<dbReference type="eggNOG" id="COG2377">
    <property type="taxonomic scope" value="Bacteria"/>
</dbReference>
<evidence type="ECO:0000313" key="2">
    <source>
        <dbReference type="Proteomes" id="UP000004095"/>
    </source>
</evidence>
<dbReference type="RefSeq" id="WP_002699425.1">
    <property type="nucleotide sequence ID" value="NZ_AAWS01000023.1"/>
</dbReference>
<name>A1ZQ33_MICM2</name>
<comment type="caution">
    <text evidence="1">The sequence shown here is derived from an EMBL/GenBank/DDBJ whole genome shotgun (WGS) entry which is preliminary data.</text>
</comment>
<dbReference type="OrthoDB" id="9763949at2"/>
<keyword evidence="2" id="KW-1185">Reference proteome</keyword>
<dbReference type="GO" id="GO:0006040">
    <property type="term" value="P:amino sugar metabolic process"/>
    <property type="evidence" value="ECO:0007669"/>
    <property type="project" value="InterPro"/>
</dbReference>
<dbReference type="EMBL" id="AAWS01000023">
    <property type="protein sequence ID" value="EAY27442.1"/>
    <property type="molecule type" value="Genomic_DNA"/>
</dbReference>
<dbReference type="SUPFAM" id="SSF53067">
    <property type="entry name" value="Actin-like ATPase domain"/>
    <property type="match status" value="1"/>
</dbReference>